<name>A0ABZ0VXY6_9HYPH</name>
<keyword evidence="2" id="KW-1185">Reference proteome</keyword>
<evidence type="ECO:0000313" key="2">
    <source>
        <dbReference type="Proteomes" id="UP001322481"/>
    </source>
</evidence>
<dbReference type="RefSeq" id="WP_322416014.1">
    <property type="nucleotide sequence ID" value="NZ_CP139858.1"/>
</dbReference>
<sequence>MAAKKPIVLAAGRNEPELQPAALRDPALLLASDWQMARYISLLLCRVQQRLESQIMVNPGIQGLTADSPTRFQDRTAGILGGRLEYAVAREAEVFAMTEALKLQDSIPEVAATSLIGVIAKLEMIVGADRDIGDPTDFPWPHIASALRDLKAIAGDLPVGCRSRERTRSDVAKHWESAVKLVAALKEEGEAEQCSDLADFRHVL</sequence>
<dbReference type="Proteomes" id="UP001322481">
    <property type="component" value="Chromosome"/>
</dbReference>
<organism evidence="1 2">
    <name type="scientific">Mesorhizobium huakuii</name>
    <dbReference type="NCBI Taxonomy" id="28104"/>
    <lineage>
        <taxon>Bacteria</taxon>
        <taxon>Pseudomonadati</taxon>
        <taxon>Pseudomonadota</taxon>
        <taxon>Alphaproteobacteria</taxon>
        <taxon>Hyphomicrobiales</taxon>
        <taxon>Phyllobacteriaceae</taxon>
        <taxon>Mesorhizobium</taxon>
    </lineage>
</organism>
<reference evidence="1 2" key="1">
    <citation type="submission" date="2023-11" db="EMBL/GenBank/DDBJ databases">
        <authorList>
            <person name="Panchal A.K."/>
            <person name="Meaney J.S."/>
            <person name="Karas B.J."/>
            <person name="diCenzo G.C."/>
        </authorList>
    </citation>
    <scope>NUCLEOTIDE SEQUENCE [LARGE SCALE GENOMIC DNA]</scope>
    <source>
        <strain evidence="1 2">NZP2235</strain>
    </source>
</reference>
<dbReference type="EMBL" id="CP139858">
    <property type="protein sequence ID" value="WQC01110.1"/>
    <property type="molecule type" value="Genomic_DNA"/>
</dbReference>
<evidence type="ECO:0008006" key="3">
    <source>
        <dbReference type="Google" id="ProtNLM"/>
    </source>
</evidence>
<gene>
    <name evidence="1" type="ORF">U0R22_005324</name>
</gene>
<evidence type="ECO:0000313" key="1">
    <source>
        <dbReference type="EMBL" id="WQC01110.1"/>
    </source>
</evidence>
<accession>A0ABZ0VXY6</accession>
<protein>
    <recommendedName>
        <fullName evidence="3">DUF1931 family protein</fullName>
    </recommendedName>
</protein>
<proteinExistence type="predicted"/>